<gene>
    <name evidence="5" type="ORF">GHT06_017925</name>
</gene>
<feature type="transmembrane region" description="Helical" evidence="3">
    <location>
        <begin position="16"/>
        <end position="41"/>
    </location>
</feature>
<name>A0AAD5L511_9CRUS</name>
<evidence type="ECO:0000256" key="1">
    <source>
        <dbReference type="ARBA" id="ARBA00009199"/>
    </source>
</evidence>
<dbReference type="Gene3D" id="3.90.1300.10">
    <property type="entry name" value="Amidase signature (AS) domain"/>
    <property type="match status" value="1"/>
</dbReference>
<dbReference type="Pfam" id="PF01425">
    <property type="entry name" value="Amidase"/>
    <property type="match status" value="1"/>
</dbReference>
<dbReference type="PANTHER" id="PTHR43372">
    <property type="entry name" value="FATTY-ACID AMIDE HYDROLASE"/>
    <property type="match status" value="1"/>
</dbReference>
<evidence type="ECO:0000256" key="3">
    <source>
        <dbReference type="SAM" id="Phobius"/>
    </source>
</evidence>
<keyword evidence="6" id="KW-1185">Reference proteome</keyword>
<sequence>MASQAWCQKERVKNKAWFVGILLTVFFRIIEIISDVIFWFIHKKKEKTILPPIENLLLLESASSLARKIRDQKITSEEVVKVFIDRIQAINPIINCVVDNRFDLALREAQKVDQLIQSGQKDKETLELETPFLGVPFTIKDCFSVTGLRYTAGLVKRKDIIGQFDSDVVALMKKAGAIILAVTNVSELCMWWESNNKVYGRSRNPYDTNRIVGGSSGGEAALLASAGSPFGIGSDIGGSIRMPAFFNGIFGHKPTRGIVSNFEQQPVAEKVLQTFLVTGPMSRFCSDLMPMFRILAADNIAKLKLDEKVKVTKLRYFYMENFGKVPLLSRVHPDLKEAQMKVVRHIQQAYNIPVQKVEFSKFYHAMEIWFVKMSTGGNPTFATELAMRQGEVAVGTELLKFCVGQSDYTLPGLAMGFLEKFSLASTHPTAVKMMAMCDELRRELQELLGDDGVLLVPPHPTPALYHNQPLTKPLNAAYTAIFNVLGFPVTQVPLGLGSWGVPLGIQVVSNLYNDHLTLAVAAELERAFGGWVSPSTITC</sequence>
<dbReference type="InterPro" id="IPR036928">
    <property type="entry name" value="AS_sf"/>
</dbReference>
<dbReference type="GO" id="GO:0012505">
    <property type="term" value="C:endomembrane system"/>
    <property type="evidence" value="ECO:0007669"/>
    <property type="project" value="TreeGrafter"/>
</dbReference>
<evidence type="ECO:0000313" key="6">
    <source>
        <dbReference type="Proteomes" id="UP000820818"/>
    </source>
</evidence>
<comment type="caution">
    <text evidence="5">The sequence shown here is derived from an EMBL/GenBank/DDBJ whole genome shotgun (WGS) entry which is preliminary data.</text>
</comment>
<reference evidence="5 6" key="1">
    <citation type="submission" date="2022-05" db="EMBL/GenBank/DDBJ databases">
        <title>A multi-omics perspective on studying reproductive biology in Daphnia sinensis.</title>
        <authorList>
            <person name="Jia J."/>
        </authorList>
    </citation>
    <scope>NUCLEOTIDE SEQUENCE [LARGE SCALE GENOMIC DNA]</scope>
    <source>
        <strain evidence="5 6">WSL</strain>
    </source>
</reference>
<keyword evidence="3" id="KW-0472">Membrane</keyword>
<dbReference type="InterPro" id="IPR020556">
    <property type="entry name" value="Amidase_CS"/>
</dbReference>
<feature type="domain" description="Amidase" evidence="4">
    <location>
        <begin position="78"/>
        <end position="518"/>
    </location>
</feature>
<dbReference type="InterPro" id="IPR023631">
    <property type="entry name" value="Amidase_dom"/>
</dbReference>
<evidence type="ECO:0000313" key="5">
    <source>
        <dbReference type="EMBL" id="KAI9555410.1"/>
    </source>
</evidence>
<evidence type="ECO:0000256" key="2">
    <source>
        <dbReference type="PIRSR" id="PIRSR001221-1"/>
    </source>
</evidence>
<protein>
    <recommendedName>
        <fullName evidence="4">Amidase domain-containing protein</fullName>
    </recommendedName>
</protein>
<proteinExistence type="inferred from homology"/>
<accession>A0AAD5L511</accession>
<dbReference type="AlphaFoldDB" id="A0AAD5L511"/>
<dbReference type="PANTHER" id="PTHR43372:SF4">
    <property type="entry name" value="FATTY-ACID AMIDE HYDROLASE 2"/>
    <property type="match status" value="1"/>
</dbReference>
<dbReference type="PROSITE" id="PS00571">
    <property type="entry name" value="AMIDASES"/>
    <property type="match status" value="1"/>
</dbReference>
<feature type="active site" description="Charge relay system" evidence="2">
    <location>
        <position position="140"/>
    </location>
</feature>
<dbReference type="Proteomes" id="UP000820818">
    <property type="component" value="Linkage Group LG7"/>
</dbReference>
<feature type="active site" description="Charge relay system" evidence="2">
    <location>
        <position position="215"/>
    </location>
</feature>
<keyword evidence="3" id="KW-0812">Transmembrane</keyword>
<dbReference type="PIRSF" id="PIRSF001221">
    <property type="entry name" value="Amidase_fungi"/>
    <property type="match status" value="1"/>
</dbReference>
<keyword evidence="3" id="KW-1133">Transmembrane helix</keyword>
<feature type="active site" description="Acyl-ester intermediate" evidence="2">
    <location>
        <position position="239"/>
    </location>
</feature>
<dbReference type="InterPro" id="IPR052739">
    <property type="entry name" value="FAAH2"/>
</dbReference>
<organism evidence="5 6">
    <name type="scientific">Daphnia sinensis</name>
    <dbReference type="NCBI Taxonomy" id="1820382"/>
    <lineage>
        <taxon>Eukaryota</taxon>
        <taxon>Metazoa</taxon>
        <taxon>Ecdysozoa</taxon>
        <taxon>Arthropoda</taxon>
        <taxon>Crustacea</taxon>
        <taxon>Branchiopoda</taxon>
        <taxon>Diplostraca</taxon>
        <taxon>Cladocera</taxon>
        <taxon>Anomopoda</taxon>
        <taxon>Daphniidae</taxon>
        <taxon>Daphnia</taxon>
        <taxon>Daphnia similis group</taxon>
    </lineage>
</organism>
<dbReference type="EMBL" id="WJBH02000007">
    <property type="protein sequence ID" value="KAI9555410.1"/>
    <property type="molecule type" value="Genomic_DNA"/>
</dbReference>
<comment type="similarity">
    <text evidence="1">Belongs to the amidase family.</text>
</comment>
<evidence type="ECO:0000259" key="4">
    <source>
        <dbReference type="Pfam" id="PF01425"/>
    </source>
</evidence>
<dbReference type="SUPFAM" id="SSF75304">
    <property type="entry name" value="Amidase signature (AS) enzymes"/>
    <property type="match status" value="1"/>
</dbReference>